<dbReference type="eggNOG" id="ENOG502RR01">
    <property type="taxonomic scope" value="Eukaryota"/>
</dbReference>
<dbReference type="VEuPathDB" id="FungiDB:ACLA_074970"/>
<evidence type="ECO:0000256" key="1">
    <source>
        <dbReference type="SAM" id="MobiDB-lite"/>
    </source>
</evidence>
<feature type="region of interest" description="Disordered" evidence="1">
    <location>
        <begin position="37"/>
        <end position="150"/>
    </location>
</feature>
<dbReference type="GeneID" id="4707701"/>
<feature type="compositionally biased region" description="Polar residues" evidence="1">
    <location>
        <begin position="137"/>
        <end position="150"/>
    </location>
</feature>
<feature type="region of interest" description="Disordered" evidence="1">
    <location>
        <begin position="283"/>
        <end position="315"/>
    </location>
</feature>
<dbReference type="OrthoDB" id="4524386at2759"/>
<organism evidence="2 3">
    <name type="scientific">Aspergillus clavatus (strain ATCC 1007 / CBS 513.65 / DSM 816 / NCTC 3887 / NRRL 1 / QM 1276 / 107)</name>
    <dbReference type="NCBI Taxonomy" id="344612"/>
    <lineage>
        <taxon>Eukaryota</taxon>
        <taxon>Fungi</taxon>
        <taxon>Dikarya</taxon>
        <taxon>Ascomycota</taxon>
        <taxon>Pezizomycotina</taxon>
        <taxon>Eurotiomycetes</taxon>
        <taxon>Eurotiomycetidae</taxon>
        <taxon>Eurotiales</taxon>
        <taxon>Aspergillaceae</taxon>
        <taxon>Aspergillus</taxon>
        <taxon>Aspergillus subgen. Fumigati</taxon>
    </lineage>
</organism>
<feature type="compositionally biased region" description="Polar residues" evidence="1">
    <location>
        <begin position="306"/>
        <end position="315"/>
    </location>
</feature>
<accession>A1C7T8</accession>
<name>A1C7T8_ASPCL</name>
<reference evidence="2 3" key="1">
    <citation type="journal article" date="2008" name="PLoS Genet.">
        <title>Genomic islands in the pathogenic filamentous fungus Aspergillus fumigatus.</title>
        <authorList>
            <person name="Fedorova N.D."/>
            <person name="Khaldi N."/>
            <person name="Joardar V.S."/>
            <person name="Maiti R."/>
            <person name="Amedeo P."/>
            <person name="Anderson M.J."/>
            <person name="Crabtree J."/>
            <person name="Silva J.C."/>
            <person name="Badger J.H."/>
            <person name="Albarraq A."/>
            <person name="Angiuoli S."/>
            <person name="Bussey H."/>
            <person name="Bowyer P."/>
            <person name="Cotty P.J."/>
            <person name="Dyer P.S."/>
            <person name="Egan A."/>
            <person name="Galens K."/>
            <person name="Fraser-Liggett C.M."/>
            <person name="Haas B.J."/>
            <person name="Inman J.M."/>
            <person name="Kent R."/>
            <person name="Lemieux S."/>
            <person name="Malavazi I."/>
            <person name="Orvis J."/>
            <person name="Roemer T."/>
            <person name="Ronning C.M."/>
            <person name="Sundaram J.P."/>
            <person name="Sutton G."/>
            <person name="Turner G."/>
            <person name="Venter J.C."/>
            <person name="White O.R."/>
            <person name="Whitty B.R."/>
            <person name="Youngman P."/>
            <person name="Wolfe K.H."/>
            <person name="Goldman G.H."/>
            <person name="Wortman J.R."/>
            <person name="Jiang B."/>
            <person name="Denning D.W."/>
            <person name="Nierman W.C."/>
        </authorList>
    </citation>
    <scope>NUCLEOTIDE SEQUENCE [LARGE SCALE GENOMIC DNA]</scope>
    <source>
        <strain evidence="3">ATCC 1007 / CBS 513.65 / DSM 816 / NCTC 3887 / NRRL 1</strain>
    </source>
</reference>
<dbReference type="Proteomes" id="UP000006701">
    <property type="component" value="Unassembled WGS sequence"/>
</dbReference>
<dbReference type="AlphaFoldDB" id="A1C7T8"/>
<dbReference type="OMA" id="MIENTTP"/>
<dbReference type="KEGG" id="act:ACLA_074970"/>
<feature type="compositionally biased region" description="Basic residues" evidence="1">
    <location>
        <begin position="86"/>
        <end position="96"/>
    </location>
</feature>
<keyword evidence="3" id="KW-1185">Reference proteome</keyword>
<evidence type="ECO:0000313" key="3">
    <source>
        <dbReference type="Proteomes" id="UP000006701"/>
    </source>
</evidence>
<sequence>MDLFRQAYTSPAESISPHPTFETLQDAIVREINSHEAFRGPPPEMSLPFTSTSSQDSLGGEQLPTQADLTRNVPAKEVKESQFSRLIRRTSSKKDRKGSECKSISANVPSVAFGRGSRTVRRRHTDAPPPTPGLLNAKQSGTTTSTSQPEEQVTYIDILLRSQKPSPPTTIGSRRAAEAFRDSGRSQFAGIFTSPSVSDLERPSTTPSAYYMRAQTSESSTDGRSCISADDSDEEVIHLPSVGIPRVQIQAVDENNATYMIENTTPRDAYRLMNWSYNARRSVSSKRNPVLDENKAQQCSEHEHQLQGTRSVESY</sequence>
<feature type="compositionally biased region" description="Basic and acidic residues" evidence="1">
    <location>
        <begin position="289"/>
        <end position="305"/>
    </location>
</feature>
<proteinExistence type="predicted"/>
<dbReference type="HOGENOM" id="CLU_882709_0_0_1"/>
<evidence type="ECO:0000313" key="2">
    <source>
        <dbReference type="EMBL" id="EAW14459.1"/>
    </source>
</evidence>
<dbReference type="EMBL" id="DS027045">
    <property type="protein sequence ID" value="EAW14459.1"/>
    <property type="molecule type" value="Genomic_DNA"/>
</dbReference>
<protein>
    <submittedName>
        <fullName evidence="2">Uncharacterized protein</fullName>
    </submittedName>
</protein>
<feature type="compositionally biased region" description="Polar residues" evidence="1">
    <location>
        <begin position="48"/>
        <end position="69"/>
    </location>
</feature>
<gene>
    <name evidence="2" type="ORF">ACLA_074970</name>
</gene>
<dbReference type="RefSeq" id="XP_001275885.1">
    <property type="nucleotide sequence ID" value="XM_001275884.1"/>
</dbReference>